<sequence>MEPFTAVTVIAAKYGASAVVGALTGNEGLGGLASEVLGALLESEDRLAEQLDGIGRKLDKLLVQRYSTALTAGQRMMLDARTAADPQIRAAELGRARDWFLEAASAAVSTLQLAIAERYVALCYLALGRPEAARTALKSLDRAAVEATLDGAAIAGPEAYERARKQLGWSGRMGSRSRREETLEEQASEIIDAALREADLAQELLAESRILAQGLGVDTGALPEIESLPADREFDDPDGPDPLRTSGLQLVFRGTGPLRYGPITVTWRKAQAQPIPWPLRTGRELASMSDVRDYLEARSIPAAHADADFVHRLRRHLHRGGTAWLAVDVTVQVDPAFTRDRVVSLAGKPDGPGAPDRWLDFQHRGIGPGKTQFRFCSAFPASGGVPEETEHSDGPWFMGFPEGLSDEIAVSIDNTVVFPAPWPLLRQTG</sequence>
<protein>
    <recommendedName>
        <fullName evidence="3">DUF222 domain-containing protein</fullName>
    </recommendedName>
</protein>
<name>A0ABZ1ICQ5_9PSEU</name>
<dbReference type="Proteomes" id="UP001330812">
    <property type="component" value="Chromosome"/>
</dbReference>
<keyword evidence="2" id="KW-1185">Reference proteome</keyword>
<organism evidence="1 2">
    <name type="scientific">Amycolatopsis rhabdoformis</name>
    <dbReference type="NCBI Taxonomy" id="1448059"/>
    <lineage>
        <taxon>Bacteria</taxon>
        <taxon>Bacillati</taxon>
        <taxon>Actinomycetota</taxon>
        <taxon>Actinomycetes</taxon>
        <taxon>Pseudonocardiales</taxon>
        <taxon>Pseudonocardiaceae</taxon>
        <taxon>Amycolatopsis</taxon>
    </lineage>
</organism>
<gene>
    <name evidence="1" type="ORF">VSH64_07910</name>
</gene>
<accession>A0ABZ1ICQ5</accession>
<evidence type="ECO:0000313" key="2">
    <source>
        <dbReference type="Proteomes" id="UP001330812"/>
    </source>
</evidence>
<evidence type="ECO:0008006" key="3">
    <source>
        <dbReference type="Google" id="ProtNLM"/>
    </source>
</evidence>
<reference evidence="1 2" key="1">
    <citation type="journal article" date="2015" name="Int. J. Syst. Evol. Microbiol.">
        <title>Amycolatopsis rhabdoformis sp. nov., an actinomycete isolated from a tropical forest soil.</title>
        <authorList>
            <person name="Souza W.R."/>
            <person name="Silva R.E."/>
            <person name="Goodfellow M."/>
            <person name="Busarakam K."/>
            <person name="Figueiro F.S."/>
            <person name="Ferreira D."/>
            <person name="Rodrigues-Filho E."/>
            <person name="Moraes L.A.B."/>
            <person name="Zucchi T.D."/>
        </authorList>
    </citation>
    <scope>NUCLEOTIDE SEQUENCE [LARGE SCALE GENOMIC DNA]</scope>
    <source>
        <strain evidence="1 2">NCIMB 14900</strain>
    </source>
</reference>
<evidence type="ECO:0000313" key="1">
    <source>
        <dbReference type="EMBL" id="WSE32032.1"/>
    </source>
</evidence>
<dbReference type="EMBL" id="CP142149">
    <property type="protein sequence ID" value="WSE32032.1"/>
    <property type="molecule type" value="Genomic_DNA"/>
</dbReference>
<dbReference type="RefSeq" id="WP_326834840.1">
    <property type="nucleotide sequence ID" value="NZ_CP142149.1"/>
</dbReference>
<proteinExistence type="predicted"/>